<dbReference type="VEuPathDB" id="VectorBase:ASIS024497"/>
<dbReference type="EMBL" id="ATLV01017173">
    <property type="status" value="NOT_ANNOTATED_CDS"/>
    <property type="molecule type" value="Genomic_DNA"/>
</dbReference>
<reference evidence="2 4" key="1">
    <citation type="journal article" date="2014" name="BMC Genomics">
        <title>Genome sequence of Anopheles sinensis provides insight into genetics basis of mosquito competence for malaria parasites.</title>
        <authorList>
            <person name="Zhou D."/>
            <person name="Zhang D."/>
            <person name="Ding G."/>
            <person name="Shi L."/>
            <person name="Hou Q."/>
            <person name="Ye Y."/>
            <person name="Xu Y."/>
            <person name="Zhou H."/>
            <person name="Xiong C."/>
            <person name="Li S."/>
            <person name="Yu J."/>
            <person name="Hong S."/>
            <person name="Yu X."/>
            <person name="Zou P."/>
            <person name="Chen C."/>
            <person name="Chang X."/>
            <person name="Wang W."/>
            <person name="Lv Y."/>
            <person name="Sun Y."/>
            <person name="Ma L."/>
            <person name="Shen B."/>
            <person name="Zhu C."/>
        </authorList>
    </citation>
    <scope>NUCLEOTIDE SEQUENCE [LARGE SCALE GENOMIC DNA]</scope>
</reference>
<name>A0A084VVD5_ANOSI</name>
<feature type="chain" id="PRO_5001783979" evidence="1">
    <location>
        <begin position="22"/>
        <end position="56"/>
    </location>
</feature>
<feature type="signal peptide" evidence="1">
    <location>
        <begin position="1"/>
        <end position="21"/>
    </location>
</feature>
<organism evidence="2">
    <name type="scientific">Anopheles sinensis</name>
    <name type="common">Mosquito</name>
    <dbReference type="NCBI Taxonomy" id="74873"/>
    <lineage>
        <taxon>Eukaryota</taxon>
        <taxon>Metazoa</taxon>
        <taxon>Ecdysozoa</taxon>
        <taxon>Arthropoda</taxon>
        <taxon>Hexapoda</taxon>
        <taxon>Insecta</taxon>
        <taxon>Pterygota</taxon>
        <taxon>Neoptera</taxon>
        <taxon>Endopterygota</taxon>
        <taxon>Diptera</taxon>
        <taxon>Nematocera</taxon>
        <taxon>Culicoidea</taxon>
        <taxon>Culicidae</taxon>
        <taxon>Anophelinae</taxon>
        <taxon>Anopheles</taxon>
    </lineage>
</organism>
<dbReference type="AlphaFoldDB" id="A0A084VVD5"/>
<keyword evidence="4" id="KW-1185">Reference proteome</keyword>
<accession>A0A084VVD5</accession>
<evidence type="ECO:0000313" key="2">
    <source>
        <dbReference type="EMBL" id="KFB41929.1"/>
    </source>
</evidence>
<dbReference type="Proteomes" id="UP000030765">
    <property type="component" value="Unassembled WGS sequence"/>
</dbReference>
<dbReference type="EnsemblMetazoa" id="ASIC009492-RA">
    <property type="protein sequence ID" value="ASIC009492-PA"/>
    <property type="gene ID" value="ASIC009492"/>
</dbReference>
<evidence type="ECO:0000313" key="4">
    <source>
        <dbReference type="Proteomes" id="UP000030765"/>
    </source>
</evidence>
<dbReference type="VEuPathDB" id="VectorBase:ASIC009492"/>
<evidence type="ECO:0000256" key="1">
    <source>
        <dbReference type="SAM" id="SignalP"/>
    </source>
</evidence>
<protein>
    <submittedName>
        <fullName evidence="2">AGAP000692-PA-like protein</fullName>
    </submittedName>
</protein>
<evidence type="ECO:0000313" key="3">
    <source>
        <dbReference type="EnsemblMetazoa" id="ASIC009492-PA"/>
    </source>
</evidence>
<gene>
    <name evidence="2" type="ORF">ZHAS_00009492</name>
</gene>
<dbReference type="EMBL" id="KE525157">
    <property type="protein sequence ID" value="KFB41929.1"/>
    <property type="molecule type" value="Genomic_DNA"/>
</dbReference>
<proteinExistence type="predicted"/>
<reference evidence="3" key="2">
    <citation type="submission" date="2020-05" db="UniProtKB">
        <authorList>
            <consortium name="EnsemblMetazoa"/>
        </authorList>
    </citation>
    <scope>IDENTIFICATION</scope>
</reference>
<sequence>MNFKLILIVSLVLMALFFGEAECFRKRLRRLGRAGRRIAKAVQKVAPVVGAVRAIG</sequence>
<keyword evidence="1" id="KW-0732">Signal</keyword>